<proteinExistence type="predicted"/>
<dbReference type="Proteomes" id="UP001344447">
    <property type="component" value="Unassembled WGS sequence"/>
</dbReference>
<accession>A0AAN7UCD1</accession>
<feature type="transmembrane region" description="Helical" evidence="1">
    <location>
        <begin position="138"/>
        <end position="159"/>
    </location>
</feature>
<dbReference type="GO" id="GO:0016020">
    <property type="term" value="C:membrane"/>
    <property type="evidence" value="ECO:0007669"/>
    <property type="project" value="TreeGrafter"/>
</dbReference>
<dbReference type="EMBL" id="JAVFKY010000001">
    <property type="protein sequence ID" value="KAK5583710.1"/>
    <property type="molecule type" value="Genomic_DNA"/>
</dbReference>
<keyword evidence="1" id="KW-1133">Transmembrane helix</keyword>
<feature type="transmembrane region" description="Helical" evidence="1">
    <location>
        <begin position="78"/>
        <end position="103"/>
    </location>
</feature>
<feature type="signal peptide" evidence="2">
    <location>
        <begin position="1"/>
        <end position="26"/>
    </location>
</feature>
<keyword evidence="2" id="KW-0732">Signal</keyword>
<evidence type="ECO:0000256" key="1">
    <source>
        <dbReference type="SAM" id="Phobius"/>
    </source>
</evidence>
<keyword evidence="1" id="KW-0812">Transmembrane</keyword>
<feature type="chain" id="PRO_5042966950" description="Transmembrane protein" evidence="2">
    <location>
        <begin position="27"/>
        <end position="551"/>
    </location>
</feature>
<dbReference type="AlphaFoldDB" id="A0AAN7UCD1"/>
<feature type="transmembrane region" description="Helical" evidence="1">
    <location>
        <begin position="243"/>
        <end position="266"/>
    </location>
</feature>
<feature type="transmembrane region" description="Helical" evidence="1">
    <location>
        <begin position="515"/>
        <end position="536"/>
    </location>
</feature>
<gene>
    <name evidence="3" type="ORF">RB653_005308</name>
</gene>
<dbReference type="PANTHER" id="PTHR31414:SF18">
    <property type="entry name" value="TRANSMEMBRANE PROTEIN-RELATED"/>
    <property type="match status" value="1"/>
</dbReference>
<keyword evidence="4" id="KW-1185">Reference proteome</keyword>
<dbReference type="InterPro" id="IPR040283">
    <property type="entry name" value="DDB_G0292058-like"/>
</dbReference>
<evidence type="ECO:0008006" key="5">
    <source>
        <dbReference type="Google" id="ProtNLM"/>
    </source>
</evidence>
<evidence type="ECO:0000313" key="3">
    <source>
        <dbReference type="EMBL" id="KAK5583710.1"/>
    </source>
</evidence>
<comment type="caution">
    <text evidence="3">The sequence shown here is derived from an EMBL/GenBank/DDBJ whole genome shotgun (WGS) entry which is preliminary data.</text>
</comment>
<sequence>MIKFNKFLSLLIIFLIINCNYQFVKADAESKALDIINRYRDIARYTFFTTDGHLERYPSGFCGGTPVDDCKWDEYIEAVILLSAITLIIAAITLIFGIIFWIFRCICFGGCRPTHGVCCPGPKYDPDIGEGYTSGKVLILKLVTLVMVAGCVAVFITALKGNSSTTSGINNLSDTVFNKTSYTLEQLIDISNDLNQTKYEQFDQKKEIQDQLTQLIDDGENLQTKGEDISNNAKDVNNIRTKIIVIGLVFCMVAAGIIGIAAIFGLPKIARFGSILLVILIPFMWIVFSVHYPINSVVADVCISYDETGVQQFSNYSNPIITQVFDGCKNESNTISAFEGLESLVNDLLKNATDTSCSKVNDACQLGFPRYPNDDPTQTPYQQNVLDCPINVTCGNSTLSIFLFNSTVHDFNYKCKNAPTCGDTSTCDPSVLGNIMTCGWVNVSSINACSQGACQYNAQVVNTTKQIMNLYDLLTSLTDIWTEKVVPLIKCSYLIPFVDEIQSIVCVDEVNSLDLLIAPTAIFAILLTGLGITGILGSKRFNSHYKVKSSA</sequence>
<evidence type="ECO:0000256" key="2">
    <source>
        <dbReference type="SAM" id="SignalP"/>
    </source>
</evidence>
<reference evidence="3 4" key="1">
    <citation type="submission" date="2023-11" db="EMBL/GenBank/DDBJ databases">
        <title>Dfirmibasis_genome.</title>
        <authorList>
            <person name="Edelbroek B."/>
            <person name="Kjellin J."/>
            <person name="Jerlstrom-Hultqvist J."/>
            <person name="Soderbom F."/>
        </authorList>
    </citation>
    <scope>NUCLEOTIDE SEQUENCE [LARGE SCALE GENOMIC DNA]</scope>
    <source>
        <strain evidence="3 4">TNS-C-14</strain>
    </source>
</reference>
<feature type="transmembrane region" description="Helical" evidence="1">
    <location>
        <begin position="273"/>
        <end position="294"/>
    </location>
</feature>
<dbReference type="PANTHER" id="PTHR31414">
    <property type="entry name" value="TRANSMEMBRANE PROTEIN DDB_G0292058"/>
    <property type="match status" value="1"/>
</dbReference>
<name>A0AAN7UCD1_9MYCE</name>
<protein>
    <recommendedName>
        <fullName evidence="5">Transmembrane protein</fullName>
    </recommendedName>
</protein>
<organism evidence="3 4">
    <name type="scientific">Dictyostelium firmibasis</name>
    <dbReference type="NCBI Taxonomy" id="79012"/>
    <lineage>
        <taxon>Eukaryota</taxon>
        <taxon>Amoebozoa</taxon>
        <taxon>Evosea</taxon>
        <taxon>Eumycetozoa</taxon>
        <taxon>Dictyostelia</taxon>
        <taxon>Dictyosteliales</taxon>
        <taxon>Dictyosteliaceae</taxon>
        <taxon>Dictyostelium</taxon>
    </lineage>
</organism>
<evidence type="ECO:0000313" key="4">
    <source>
        <dbReference type="Proteomes" id="UP001344447"/>
    </source>
</evidence>
<keyword evidence="1" id="KW-0472">Membrane</keyword>